<evidence type="ECO:0000259" key="15">
    <source>
        <dbReference type="Pfam" id="PF02096"/>
    </source>
</evidence>
<keyword evidence="7 13" id="KW-0653">Protein transport</keyword>
<comment type="similarity">
    <text evidence="2 13">Belongs to the OXA1/ALB3/YidC family. Type 1 subfamily.</text>
</comment>
<dbReference type="InterPro" id="IPR028053">
    <property type="entry name" value="Membr_insert_YidC_N"/>
</dbReference>
<dbReference type="InterPro" id="IPR047196">
    <property type="entry name" value="YidC_ALB_C"/>
</dbReference>
<evidence type="ECO:0000256" key="1">
    <source>
        <dbReference type="ARBA" id="ARBA00004429"/>
    </source>
</evidence>
<feature type="region of interest" description="Disordered" evidence="14">
    <location>
        <begin position="580"/>
        <end position="616"/>
    </location>
</feature>
<feature type="domain" description="Membrane insertase YidC N-terminal" evidence="16">
    <location>
        <begin position="90"/>
        <end position="350"/>
    </location>
</feature>
<feature type="transmembrane region" description="Helical" evidence="13">
    <location>
        <begin position="526"/>
        <end position="542"/>
    </location>
</feature>
<evidence type="ECO:0000313" key="17">
    <source>
        <dbReference type="EMBL" id="QEC68038.1"/>
    </source>
</evidence>
<evidence type="ECO:0000256" key="10">
    <source>
        <dbReference type="ARBA" id="ARBA00023186"/>
    </source>
</evidence>
<proteinExistence type="inferred from homology"/>
<evidence type="ECO:0000256" key="12">
    <source>
        <dbReference type="ARBA" id="ARBA00033342"/>
    </source>
</evidence>
<dbReference type="Gene3D" id="2.70.98.90">
    <property type="match status" value="1"/>
</dbReference>
<dbReference type="PANTHER" id="PTHR12428:SF65">
    <property type="entry name" value="CYTOCHROME C OXIDASE ASSEMBLY PROTEIN COX18, MITOCHONDRIAL"/>
    <property type="match status" value="1"/>
</dbReference>
<dbReference type="GO" id="GO:0015031">
    <property type="term" value="P:protein transport"/>
    <property type="evidence" value="ECO:0007669"/>
    <property type="project" value="UniProtKB-KW"/>
</dbReference>
<evidence type="ECO:0000256" key="7">
    <source>
        <dbReference type="ARBA" id="ARBA00022927"/>
    </source>
</evidence>
<keyword evidence="8 13" id="KW-1133">Transmembrane helix</keyword>
<comment type="function">
    <text evidence="13">Required for the insertion and/or proper folding and/or complex formation of integral membrane proteins into the membrane. Involved in integration of membrane proteins that insert both dependently and independently of the Sec translocase complex, as well as at least some lipoproteins. Aids folding of multispanning membrane proteins.</text>
</comment>
<evidence type="ECO:0000256" key="4">
    <source>
        <dbReference type="ARBA" id="ARBA00022448"/>
    </source>
</evidence>
<dbReference type="InterPro" id="IPR028055">
    <property type="entry name" value="YidC/Oxa/ALB_C"/>
</dbReference>
<dbReference type="Proteomes" id="UP000321533">
    <property type="component" value="Chromosome"/>
</dbReference>
<dbReference type="EMBL" id="CP042435">
    <property type="protein sequence ID" value="QEC68038.1"/>
    <property type="molecule type" value="Genomic_DNA"/>
</dbReference>
<evidence type="ECO:0000313" key="18">
    <source>
        <dbReference type="Proteomes" id="UP000321533"/>
    </source>
</evidence>
<protein>
    <recommendedName>
        <fullName evidence="3 13">Membrane protein insertase YidC</fullName>
    </recommendedName>
    <alternativeName>
        <fullName evidence="12 13">Foldase YidC</fullName>
    </alternativeName>
    <alternativeName>
        <fullName evidence="11 13">Membrane integrase YidC</fullName>
    </alternativeName>
    <alternativeName>
        <fullName evidence="13">Membrane protein YidC</fullName>
    </alternativeName>
</protein>
<evidence type="ECO:0000256" key="14">
    <source>
        <dbReference type="SAM" id="MobiDB-lite"/>
    </source>
</evidence>
<feature type="transmembrane region" description="Helical" evidence="13">
    <location>
        <begin position="494"/>
        <end position="514"/>
    </location>
</feature>
<dbReference type="GO" id="GO:0051205">
    <property type="term" value="P:protein insertion into membrane"/>
    <property type="evidence" value="ECO:0007669"/>
    <property type="project" value="TreeGrafter"/>
</dbReference>
<dbReference type="PANTHER" id="PTHR12428">
    <property type="entry name" value="OXA1"/>
    <property type="match status" value="1"/>
</dbReference>
<keyword evidence="9 13" id="KW-0472">Membrane</keyword>
<feature type="transmembrane region" description="Helical" evidence="13">
    <location>
        <begin position="548"/>
        <end position="569"/>
    </location>
</feature>
<accession>A0A5B8VCL1</accession>
<sequence length="616" mass="69659">MNMDRNTVIGMILLAGLFFMFFWYTNKQQSALSADKQRIADSTAKAEAAKITPEQKAAAYKDSLNRDSVSKLSAAGNFQGAAIGAEQLTTVENELMKVVFTNKGGSLKSVELKKYNSLDSTHKVILAGGKDDKLGYSINTAGNQSEETSSLFFTNAQVTKNADGSQTIVYTLGDSAGKSITHQYIVKRNNYMIDWNIILNGADKLLTQNSLNLHWNVQVHQQQVSHAYEVQQSNISFYDEDGYDYTTAASGANNTFDKPVEWFGFKQQFFNTTIVSKNKFASGTAQMVIQPDTLRELYNSTAAVKIQVPAASTATIPLQLYYGPNEYKTLQQYGNGMENIVNLGSGIFSFVKYINRWIIMPVFNFFANLIGHYGWVIALLTLFIRLVTSPLTYRSYLSGAKMRVLRPEIDALKKKFPDQQTFGMEQMKLFREAGVNPLGGCMPALLQIPIFFSLYSFFSSNIDLRGQGFLWIKDISAYDVMVKLPFSGDTFNHISLFTLTAVATSFLISIYNMAMTPQQDNPAMKYMPYIFPFILLFVFNRLPSALTWYYTVSNLITLGIQFVIQNYIIDHDKILTQMQEKRKTPKTKSKFQERFEQMQESQKKLQDMKNKNQGKK</sequence>
<keyword evidence="5 13" id="KW-1003">Cell membrane</keyword>
<evidence type="ECO:0000256" key="9">
    <source>
        <dbReference type="ARBA" id="ARBA00023136"/>
    </source>
</evidence>
<dbReference type="InterPro" id="IPR001708">
    <property type="entry name" value="YidC/ALB3/OXA1/COX18"/>
</dbReference>
<evidence type="ECO:0000256" key="6">
    <source>
        <dbReference type="ARBA" id="ARBA00022692"/>
    </source>
</evidence>
<feature type="transmembrane region" description="Helical" evidence="13">
    <location>
        <begin position="434"/>
        <end position="458"/>
    </location>
</feature>
<keyword evidence="18" id="KW-1185">Reference proteome</keyword>
<dbReference type="OrthoDB" id="9780552at2"/>
<feature type="compositionally biased region" description="Basic and acidic residues" evidence="14">
    <location>
        <begin position="590"/>
        <end position="610"/>
    </location>
</feature>
<dbReference type="Pfam" id="PF02096">
    <property type="entry name" value="60KD_IMP"/>
    <property type="match status" value="1"/>
</dbReference>
<feature type="domain" description="Membrane insertase YidC/Oxa/ALB C-terminal" evidence="15">
    <location>
        <begin position="373"/>
        <end position="566"/>
    </location>
</feature>
<evidence type="ECO:0000259" key="16">
    <source>
        <dbReference type="Pfam" id="PF14849"/>
    </source>
</evidence>
<dbReference type="GO" id="GO:0032977">
    <property type="term" value="F:membrane insertase activity"/>
    <property type="evidence" value="ECO:0007669"/>
    <property type="project" value="InterPro"/>
</dbReference>
<dbReference type="CDD" id="cd20070">
    <property type="entry name" value="5TM_YidC_Alb3"/>
    <property type="match status" value="1"/>
</dbReference>
<dbReference type="NCBIfam" id="TIGR03593">
    <property type="entry name" value="yidC_nterm"/>
    <property type="match status" value="1"/>
</dbReference>
<keyword evidence="4 13" id="KW-0813">Transport</keyword>
<comment type="subunit">
    <text evidence="13">Interacts with the Sec translocase complex via SecD. Specifically interacts with transmembrane segments of nascent integral membrane proteins during membrane integration.</text>
</comment>
<keyword evidence="6 13" id="KW-0812">Transmembrane</keyword>
<dbReference type="NCBIfam" id="TIGR03592">
    <property type="entry name" value="yidC_oxa1_cterm"/>
    <property type="match status" value="1"/>
</dbReference>
<dbReference type="InterPro" id="IPR019998">
    <property type="entry name" value="Membr_insert_YidC"/>
</dbReference>
<reference evidence="17 18" key="1">
    <citation type="journal article" date="2016" name="Int. J. Syst. Evol. Microbiol.">
        <title>Panacibacter ginsenosidivorans gen. nov., sp. nov., with ginsenoside converting activity isolated from soil of a ginseng field.</title>
        <authorList>
            <person name="Siddiqi M.Z."/>
            <person name="Muhammad Shafi S."/>
            <person name="Choi K.D."/>
            <person name="Im W.T."/>
        </authorList>
    </citation>
    <scope>NUCLEOTIDE SEQUENCE [LARGE SCALE GENOMIC DNA]</scope>
    <source>
        <strain evidence="17 18">Gsoil1550</strain>
    </source>
</reference>
<name>A0A5B8VCL1_9BACT</name>
<gene>
    <name evidence="13 17" type="primary">yidC</name>
    <name evidence="17" type="ORF">FRZ67_12255</name>
</gene>
<dbReference type="GO" id="GO:0005886">
    <property type="term" value="C:plasma membrane"/>
    <property type="evidence" value="ECO:0007669"/>
    <property type="project" value="UniProtKB-SubCell"/>
</dbReference>
<dbReference type="AlphaFoldDB" id="A0A5B8VCL1"/>
<evidence type="ECO:0000256" key="5">
    <source>
        <dbReference type="ARBA" id="ARBA00022475"/>
    </source>
</evidence>
<evidence type="ECO:0000256" key="13">
    <source>
        <dbReference type="HAMAP-Rule" id="MF_01810"/>
    </source>
</evidence>
<organism evidence="17 18">
    <name type="scientific">Panacibacter ginsenosidivorans</name>
    <dbReference type="NCBI Taxonomy" id="1813871"/>
    <lineage>
        <taxon>Bacteria</taxon>
        <taxon>Pseudomonadati</taxon>
        <taxon>Bacteroidota</taxon>
        <taxon>Chitinophagia</taxon>
        <taxon>Chitinophagales</taxon>
        <taxon>Chitinophagaceae</taxon>
        <taxon>Panacibacter</taxon>
    </lineage>
</organism>
<dbReference type="CDD" id="cd19961">
    <property type="entry name" value="EcYidC-like_peri"/>
    <property type="match status" value="1"/>
</dbReference>
<evidence type="ECO:0000256" key="8">
    <source>
        <dbReference type="ARBA" id="ARBA00022989"/>
    </source>
</evidence>
<dbReference type="Pfam" id="PF14849">
    <property type="entry name" value="YidC_periplas"/>
    <property type="match status" value="1"/>
</dbReference>
<dbReference type="KEGG" id="pgin:FRZ67_12255"/>
<dbReference type="NCBIfam" id="NF002356">
    <property type="entry name" value="PRK01318.2-3"/>
    <property type="match status" value="1"/>
</dbReference>
<feature type="transmembrane region" description="Helical" evidence="13">
    <location>
        <begin position="7"/>
        <end position="24"/>
    </location>
</feature>
<evidence type="ECO:0000256" key="3">
    <source>
        <dbReference type="ARBA" id="ARBA00015325"/>
    </source>
</evidence>
<dbReference type="PRINTS" id="PR00701">
    <property type="entry name" value="60KDINNERMP"/>
</dbReference>
<feature type="transmembrane region" description="Helical" evidence="13">
    <location>
        <begin position="373"/>
        <end position="393"/>
    </location>
</feature>
<evidence type="ECO:0000256" key="11">
    <source>
        <dbReference type="ARBA" id="ARBA00033245"/>
    </source>
</evidence>
<dbReference type="InterPro" id="IPR038221">
    <property type="entry name" value="YidC_periplasmic_sf"/>
</dbReference>
<evidence type="ECO:0000256" key="2">
    <source>
        <dbReference type="ARBA" id="ARBA00010527"/>
    </source>
</evidence>
<keyword evidence="10 13" id="KW-0143">Chaperone</keyword>
<dbReference type="HAMAP" id="MF_01810">
    <property type="entry name" value="YidC_type1"/>
    <property type="match status" value="1"/>
</dbReference>
<comment type="subcellular location">
    <subcellularLocation>
        <location evidence="1">Cell inner membrane</location>
        <topology evidence="1">Multi-pass membrane protein</topology>
    </subcellularLocation>
    <subcellularLocation>
        <location evidence="13">Cell membrane</location>
        <topology evidence="13">Multi-pass membrane protein</topology>
    </subcellularLocation>
</comment>